<evidence type="ECO:0000313" key="3">
    <source>
        <dbReference type="Proteomes" id="UP000193622"/>
    </source>
</evidence>
<evidence type="ECO:0000256" key="1">
    <source>
        <dbReference type="SAM" id="Phobius"/>
    </source>
</evidence>
<comment type="caution">
    <text evidence="2">The sequence shown here is derived from an EMBL/GenBank/DDBJ whole genome shotgun (WGS) entry which is preliminary data.</text>
</comment>
<feature type="transmembrane region" description="Helical" evidence="1">
    <location>
        <begin position="48"/>
        <end position="70"/>
    </location>
</feature>
<feature type="transmembrane region" description="Helical" evidence="1">
    <location>
        <begin position="20"/>
        <end position="41"/>
    </location>
</feature>
<dbReference type="Proteomes" id="UP000193622">
    <property type="component" value="Unassembled WGS sequence"/>
</dbReference>
<dbReference type="RefSeq" id="WP_085177867.1">
    <property type="nucleotide sequence ID" value="NZ_LQPC01000051.1"/>
</dbReference>
<keyword evidence="1" id="KW-0472">Membrane</keyword>
<organism evidence="2 3">
    <name type="scientific">Mycolicibacterium iranicum</name>
    <name type="common">Mycobacterium iranicum</name>
    <dbReference type="NCBI Taxonomy" id="912594"/>
    <lineage>
        <taxon>Bacteria</taxon>
        <taxon>Bacillati</taxon>
        <taxon>Actinomycetota</taxon>
        <taxon>Actinomycetes</taxon>
        <taxon>Mycobacteriales</taxon>
        <taxon>Mycobacteriaceae</taxon>
        <taxon>Mycolicibacterium</taxon>
    </lineage>
</organism>
<dbReference type="EMBL" id="LQPC01000051">
    <property type="protein sequence ID" value="ORV83547.1"/>
    <property type="molecule type" value="Genomic_DNA"/>
</dbReference>
<proteinExistence type="predicted"/>
<dbReference type="AlphaFoldDB" id="A0A1X1WAA5"/>
<keyword evidence="1" id="KW-0812">Transmembrane</keyword>
<reference evidence="2 3" key="1">
    <citation type="submission" date="2016-01" db="EMBL/GenBank/DDBJ databases">
        <title>The new phylogeny of the genus Mycobacterium.</title>
        <authorList>
            <person name="Tarcisio F."/>
            <person name="Conor M."/>
            <person name="Antonella G."/>
            <person name="Elisabetta G."/>
            <person name="Giulia F.S."/>
            <person name="Sara T."/>
            <person name="Anna F."/>
            <person name="Clotilde B."/>
            <person name="Roberto B."/>
            <person name="Veronica D.S."/>
            <person name="Fabio R."/>
            <person name="Monica P."/>
            <person name="Olivier J."/>
            <person name="Enrico T."/>
            <person name="Nicola S."/>
        </authorList>
    </citation>
    <scope>NUCLEOTIDE SEQUENCE [LARGE SCALE GENOMIC DNA]</scope>
    <source>
        <strain evidence="2 3">DSM 45541</strain>
    </source>
</reference>
<protein>
    <submittedName>
        <fullName evidence="2">Uncharacterized protein</fullName>
    </submittedName>
</protein>
<keyword evidence="1" id="KW-1133">Transmembrane helix</keyword>
<sequence>MAEMAEGTPTSDDPFHETVATTGLFLIITAIISVAFALASWGLAEPMIAIFAGAVALVSFAASILCFTTQATESTPQGNEASA</sequence>
<evidence type="ECO:0000313" key="2">
    <source>
        <dbReference type="EMBL" id="ORV83547.1"/>
    </source>
</evidence>
<name>A0A1X1WAA5_MYCIR</name>
<accession>A0A1X1WAA5</accession>
<gene>
    <name evidence="2" type="ORF">AWC12_25730</name>
</gene>